<sequence length="188" mass="21567">MMACELSNPIILRLEVPQRRSSWSGRLRCYPGIFCLKKNFQPRRKFVHQHLPYRTSNKVVQAAVLPVEPVLLDNEEKRKELSEKYGFAQIGEPLPDDVTLKDIMDSLPKKVFEIDDLKAWKSVLISVTSYALGIFVIAKAPWYLLPLAWAWTGTAATGFFVIGMTVLTSPFQGINWWKILLELLPFCR</sequence>
<dbReference type="AlphaFoldDB" id="A0A6V7P4S6"/>
<keyword evidence="1" id="KW-1133">Transmembrane helix</keyword>
<feature type="transmembrane region" description="Helical" evidence="1">
    <location>
        <begin position="119"/>
        <end position="142"/>
    </location>
</feature>
<gene>
    <name evidence="2" type="ORF">CB5_LOCUS8855</name>
</gene>
<keyword evidence="1" id="KW-0812">Transmembrane</keyword>
<protein>
    <submittedName>
        <fullName evidence="2">Uncharacterized protein</fullName>
    </submittedName>
</protein>
<reference evidence="2" key="1">
    <citation type="submission" date="2020-07" db="EMBL/GenBank/DDBJ databases">
        <authorList>
            <person name="Lin J."/>
        </authorList>
    </citation>
    <scope>NUCLEOTIDE SEQUENCE</scope>
</reference>
<feature type="transmembrane region" description="Helical" evidence="1">
    <location>
        <begin position="148"/>
        <end position="168"/>
    </location>
</feature>
<keyword evidence="1" id="KW-0472">Membrane</keyword>
<proteinExistence type="predicted"/>
<evidence type="ECO:0000313" key="2">
    <source>
        <dbReference type="EMBL" id="CAD1825644.1"/>
    </source>
</evidence>
<dbReference type="EMBL" id="LR862145">
    <property type="protein sequence ID" value="CAD1825644.1"/>
    <property type="molecule type" value="Genomic_DNA"/>
</dbReference>
<name>A0A6V7P4S6_ANACO</name>
<evidence type="ECO:0000256" key="1">
    <source>
        <dbReference type="SAM" id="Phobius"/>
    </source>
</evidence>
<accession>A0A6V7P4S6</accession>
<organism evidence="2">
    <name type="scientific">Ananas comosus var. bracteatus</name>
    <name type="common">red pineapple</name>
    <dbReference type="NCBI Taxonomy" id="296719"/>
    <lineage>
        <taxon>Eukaryota</taxon>
        <taxon>Viridiplantae</taxon>
        <taxon>Streptophyta</taxon>
        <taxon>Embryophyta</taxon>
        <taxon>Tracheophyta</taxon>
        <taxon>Spermatophyta</taxon>
        <taxon>Magnoliopsida</taxon>
        <taxon>Liliopsida</taxon>
        <taxon>Poales</taxon>
        <taxon>Bromeliaceae</taxon>
        <taxon>Bromelioideae</taxon>
        <taxon>Ananas</taxon>
    </lineage>
</organism>